<dbReference type="GO" id="GO:0005634">
    <property type="term" value="C:nucleus"/>
    <property type="evidence" value="ECO:0007669"/>
    <property type="project" value="TreeGrafter"/>
</dbReference>
<comment type="catalytic activity">
    <reaction evidence="8">
        <text>beta-D-fructose 6-phosphate = dihydroxyacetone + D-glyceraldehyde 3-phosphate</text>
        <dbReference type="Rhea" id="RHEA:28002"/>
        <dbReference type="ChEBI" id="CHEBI:16016"/>
        <dbReference type="ChEBI" id="CHEBI:57634"/>
        <dbReference type="ChEBI" id="CHEBI:59776"/>
    </reaction>
</comment>
<evidence type="ECO:0000313" key="11">
    <source>
        <dbReference type="EMBL" id="EME27250.1"/>
    </source>
</evidence>
<evidence type="ECO:0000256" key="9">
    <source>
        <dbReference type="SAM" id="Phobius"/>
    </source>
</evidence>
<keyword evidence="9" id="KW-0472">Membrane</keyword>
<dbReference type="GO" id="GO:0016791">
    <property type="term" value="F:phosphatase activity"/>
    <property type="evidence" value="ECO:0007669"/>
    <property type="project" value="TreeGrafter"/>
</dbReference>
<comment type="cofactor">
    <cofactor evidence="2">
        <name>Mn(2+)</name>
        <dbReference type="ChEBI" id="CHEBI:29035"/>
    </cofactor>
</comment>
<dbReference type="SUPFAM" id="SSF111321">
    <property type="entry name" value="AF1104-like"/>
    <property type="match status" value="1"/>
</dbReference>
<name>M2WTL5_GALSU</name>
<keyword evidence="12" id="KW-1185">Reference proteome</keyword>
<protein>
    <recommendedName>
        <fullName evidence="10">Damage-control phosphatase ARMT1-like metal-binding domain-containing protein</fullName>
    </recommendedName>
</protein>
<dbReference type="GO" id="GO:0046872">
    <property type="term" value="F:metal ion binding"/>
    <property type="evidence" value="ECO:0007669"/>
    <property type="project" value="UniProtKB-KW"/>
</dbReference>
<accession>M2WTL5</accession>
<keyword evidence="7" id="KW-0464">Manganese</keyword>
<feature type="transmembrane region" description="Helical" evidence="9">
    <location>
        <begin position="40"/>
        <end position="60"/>
    </location>
</feature>
<dbReference type="Gramene" id="EME27250">
    <property type="protein sequence ID" value="EME27250"/>
    <property type="gene ID" value="Gasu_52280"/>
</dbReference>
<dbReference type="Gene3D" id="3.40.50.10880">
    <property type="entry name" value="Uncharacterised protein PF01937, DUF89, domain 3"/>
    <property type="match status" value="1"/>
</dbReference>
<evidence type="ECO:0000256" key="6">
    <source>
        <dbReference type="ARBA" id="ARBA00022801"/>
    </source>
</evidence>
<dbReference type="Gene3D" id="1.20.930.60">
    <property type="match status" value="1"/>
</dbReference>
<evidence type="ECO:0000256" key="4">
    <source>
        <dbReference type="ARBA" id="ARBA00009519"/>
    </source>
</evidence>
<keyword evidence="5" id="KW-0479">Metal-binding</keyword>
<dbReference type="InterPro" id="IPR002791">
    <property type="entry name" value="ARMT1-like_metal-bd"/>
</dbReference>
<dbReference type="InterPro" id="IPR039763">
    <property type="entry name" value="ARMT1"/>
</dbReference>
<dbReference type="Proteomes" id="UP000030680">
    <property type="component" value="Unassembled WGS sequence"/>
</dbReference>
<evidence type="ECO:0000256" key="8">
    <source>
        <dbReference type="ARBA" id="ARBA00048809"/>
    </source>
</evidence>
<comment type="catalytic activity">
    <reaction evidence="1">
        <text>beta-D-fructose 1-phosphate + H2O = D-fructose + phosphate</text>
        <dbReference type="Rhea" id="RHEA:35603"/>
        <dbReference type="ChEBI" id="CHEBI:15377"/>
        <dbReference type="ChEBI" id="CHEBI:37721"/>
        <dbReference type="ChEBI" id="CHEBI:43474"/>
        <dbReference type="ChEBI" id="CHEBI:138881"/>
    </reaction>
</comment>
<dbReference type="PANTHER" id="PTHR12260">
    <property type="entry name" value="DAMAGE-CONTROL PHOSPHATASE ARMT1"/>
    <property type="match status" value="1"/>
</dbReference>
<sequence length="1146" mass="131330">MEVLTTVNEQRLVEENATLSNHSEIWLLEMASYFILFRRLVLLFVMFNVMCILSIVYIPLQNTFLQSRQTISEDCHFILTTGNCMLPFPSDNILSANESSPFHGGGKGNKRLPIFRFRKGWDLEWLTLDDMDGFSRLSPIVFSLENLDPNDLIGYDQLHLSLGDNATTILIDAATGKRVAHFYSSSHFFDESDPYAAVAIHAAEPLQEGHRYIVGVRNIRNRRNKSSLASSPKGFQIIRDNLTVANTTIDEMLFRHFQYEELQQIYHRNIFPVLVQQGFVPSHLQLAWQFTVKSKNATLQSANIIRSTLHALWSSVNNQTDKPKLEIDEIREYDCKPSLKRRRGWFRKIHGQVLHVPLFLEKDTPGSKLSHPLRQTGTSVVPFTVLLPCTLSQAGTQASMLLQYGHGLMGSQGEAQNDYLERTANDYNLVIWAVDWRGMSQYDILSVFKMLLFEPDHFAILPHNILQGLSDATVVLWTMLSSYFREWEAMQVNGTSVLPSYPMNGYHYNISSIPIGYYGNSQGGILGAALIGFSPLYSSGVLGVAGAPYSLLLSQSIDAIPYIRALQLELSLRDIPLYASLIQQLWDIGEPTGWLSTLIDDGKYILLHAAIQDRQVPIAGAEVLGRGLKAEFMGPRERTVFGWSNNSGNLATSLYPHSQLVEWSVTQDARFPPHEVMYSKSVIEKRTIVNCPVVHMTKLSISTLARIRRKMRDGMPKAPLPPPICSDRPGTWAYDTLTRRIRTEILARVWRENDFFDSDTVTSLQALSDELIAAKESVLTPIPNDGGPDWEKWNAILSKYVGKYTWLTAPYCLVEFYFYRRLMVAVHWFRDFRDPFQKQKELGTQSSLETMLSLLKRLKGVFEVQNDKERVKLEFLSYLFLSLWGNRLDLSLWPTTEDIKQGGDTNEKLFQFVEQTVTESDKLLSNDSCNVFQYLYLSLRRETGKKRRRVGIVVDNAGLELFCDLCLAHYLIQSGLAHEIHFHLKAHPLFVSDAMEKDLLYTIHYLEEMTMDKPELLSILKQWSEYLETGQWCTKEDYFWCQPCAFWEMPNSIRQDWRDNCLLVIVKGDANYRRLLGDLEWDMAIPFGDIVNCFPTAICALRTLKSEILCGVSKERQDYAFHEDPKWMVSGEWAVVQFYQGEYNYT</sequence>
<evidence type="ECO:0000313" key="12">
    <source>
        <dbReference type="Proteomes" id="UP000030680"/>
    </source>
</evidence>
<evidence type="ECO:0000256" key="2">
    <source>
        <dbReference type="ARBA" id="ARBA00001936"/>
    </source>
</evidence>
<keyword evidence="9" id="KW-1133">Transmembrane helix</keyword>
<dbReference type="EMBL" id="KB454535">
    <property type="protein sequence ID" value="EME27250.1"/>
    <property type="molecule type" value="Genomic_DNA"/>
</dbReference>
<feature type="domain" description="Damage-control phosphatase ARMT1-like metal-binding" evidence="10">
    <location>
        <begin position="780"/>
        <end position="1117"/>
    </location>
</feature>
<dbReference type="GeneID" id="17086177"/>
<dbReference type="OrthoDB" id="541375at2759"/>
<evidence type="ECO:0000259" key="10">
    <source>
        <dbReference type="Pfam" id="PF01937"/>
    </source>
</evidence>
<dbReference type="AlphaFoldDB" id="M2WTL5"/>
<evidence type="ECO:0000256" key="5">
    <source>
        <dbReference type="ARBA" id="ARBA00022723"/>
    </source>
</evidence>
<organism evidence="11 12">
    <name type="scientific">Galdieria sulphuraria</name>
    <name type="common">Red alga</name>
    <dbReference type="NCBI Taxonomy" id="130081"/>
    <lineage>
        <taxon>Eukaryota</taxon>
        <taxon>Rhodophyta</taxon>
        <taxon>Bangiophyceae</taxon>
        <taxon>Galdieriales</taxon>
        <taxon>Galdieriaceae</taxon>
        <taxon>Galdieria</taxon>
    </lineage>
</organism>
<keyword evidence="6" id="KW-0378">Hydrolase</keyword>
<dbReference type="eggNOG" id="KOG3870">
    <property type="taxonomic scope" value="Eukaryota"/>
</dbReference>
<comment type="similarity">
    <text evidence="4">Belongs to the damage-control phosphatase family. Sugar phosphate phosphatase III subfamily.</text>
</comment>
<reference evidence="12" key="1">
    <citation type="journal article" date="2013" name="Science">
        <title>Gene transfer from bacteria and archaea facilitated evolution of an extremophilic eukaryote.</title>
        <authorList>
            <person name="Schonknecht G."/>
            <person name="Chen W.H."/>
            <person name="Ternes C.M."/>
            <person name="Barbier G.G."/>
            <person name="Shrestha R.P."/>
            <person name="Stanke M."/>
            <person name="Brautigam A."/>
            <person name="Baker B.J."/>
            <person name="Banfield J.F."/>
            <person name="Garavito R.M."/>
            <person name="Carr K."/>
            <person name="Wilkerson C."/>
            <person name="Rensing S.A."/>
            <person name="Gagneul D."/>
            <person name="Dickenson N.E."/>
            <person name="Oesterhelt C."/>
            <person name="Lercher M.J."/>
            <person name="Weber A.P."/>
        </authorList>
    </citation>
    <scope>NUCLEOTIDE SEQUENCE [LARGE SCALE GENOMIC DNA]</scope>
    <source>
        <strain evidence="12">074W</strain>
    </source>
</reference>
<comment type="cofactor">
    <cofactor evidence="3">
        <name>Ni(2+)</name>
        <dbReference type="ChEBI" id="CHEBI:49786"/>
    </cofactor>
</comment>
<gene>
    <name evidence="11" type="ORF">Gasu_52280</name>
</gene>
<evidence type="ECO:0000256" key="1">
    <source>
        <dbReference type="ARBA" id="ARBA00001326"/>
    </source>
</evidence>
<dbReference type="KEGG" id="gsl:Gasu_52280"/>
<dbReference type="STRING" id="130081.M2WTL5"/>
<dbReference type="RefSeq" id="XP_005703770.1">
    <property type="nucleotide sequence ID" value="XM_005703713.1"/>
</dbReference>
<evidence type="ECO:0000256" key="7">
    <source>
        <dbReference type="ARBA" id="ARBA00023211"/>
    </source>
</evidence>
<proteinExistence type="inferred from homology"/>
<dbReference type="GO" id="GO:0006974">
    <property type="term" value="P:DNA damage response"/>
    <property type="evidence" value="ECO:0007669"/>
    <property type="project" value="TreeGrafter"/>
</dbReference>
<dbReference type="InterPro" id="IPR036075">
    <property type="entry name" value="ARMT-1-like_metal-bd_sf"/>
</dbReference>
<dbReference type="PANTHER" id="PTHR12260:SF6">
    <property type="entry name" value="DAMAGE-CONTROL PHOSPHATASE ARMT1"/>
    <property type="match status" value="1"/>
</dbReference>
<evidence type="ECO:0000256" key="3">
    <source>
        <dbReference type="ARBA" id="ARBA00001967"/>
    </source>
</evidence>
<dbReference type="Pfam" id="PF01937">
    <property type="entry name" value="ARMT1-like_dom"/>
    <property type="match status" value="1"/>
</dbReference>
<keyword evidence="9" id="KW-0812">Transmembrane</keyword>